<dbReference type="GO" id="GO:0016491">
    <property type="term" value="F:oxidoreductase activity"/>
    <property type="evidence" value="ECO:0007669"/>
    <property type="project" value="UniProtKB-KW"/>
</dbReference>
<organism evidence="4 5">
    <name type="scientific">Caballeronia cordobensis</name>
    <name type="common">Burkholderia cordobensis</name>
    <dbReference type="NCBI Taxonomy" id="1353886"/>
    <lineage>
        <taxon>Bacteria</taxon>
        <taxon>Pseudomonadati</taxon>
        <taxon>Pseudomonadota</taxon>
        <taxon>Betaproteobacteria</taxon>
        <taxon>Burkholderiales</taxon>
        <taxon>Burkholderiaceae</taxon>
        <taxon>Caballeronia</taxon>
    </lineage>
</organism>
<dbReference type="EMBL" id="FCNY02000010">
    <property type="protein sequence ID" value="SAL52106.1"/>
    <property type="molecule type" value="Genomic_DNA"/>
</dbReference>
<dbReference type="Pfam" id="PF04166">
    <property type="entry name" value="PdxA"/>
    <property type="match status" value="1"/>
</dbReference>
<dbReference type="GO" id="GO:0051287">
    <property type="term" value="F:NAD binding"/>
    <property type="evidence" value="ECO:0007669"/>
    <property type="project" value="InterPro"/>
</dbReference>
<keyword evidence="5" id="KW-1185">Reference proteome</keyword>
<dbReference type="PANTHER" id="PTHR30004">
    <property type="entry name" value="4-HYDROXYTHREONINE-4-PHOSPHATE DEHYDROGENASE"/>
    <property type="match status" value="1"/>
</dbReference>
<accession>A0A158I6B9</accession>
<evidence type="ECO:0000256" key="1">
    <source>
        <dbReference type="ARBA" id="ARBA00022723"/>
    </source>
</evidence>
<evidence type="ECO:0000313" key="4">
    <source>
        <dbReference type="EMBL" id="SAL52106.1"/>
    </source>
</evidence>
<keyword evidence="3" id="KW-0520">NAD</keyword>
<proteinExistence type="predicted"/>
<dbReference type="Gene3D" id="3.40.718.10">
    <property type="entry name" value="Isopropylmalate Dehydrogenase"/>
    <property type="match status" value="1"/>
</dbReference>
<dbReference type="GO" id="GO:0046872">
    <property type="term" value="F:metal ion binding"/>
    <property type="evidence" value="ECO:0007669"/>
    <property type="project" value="UniProtKB-KW"/>
</dbReference>
<keyword evidence="2" id="KW-0560">Oxidoreductase</keyword>
<protein>
    <submittedName>
        <fullName evidence="4">4-hydroxythreonine-4-phosphate dehydrogenase</fullName>
    </submittedName>
</protein>
<dbReference type="Proteomes" id="UP000054740">
    <property type="component" value="Unassembled WGS sequence"/>
</dbReference>
<dbReference type="InterPro" id="IPR005255">
    <property type="entry name" value="PdxA_fam"/>
</dbReference>
<sequence>MNETTTPGTSLPIIAVMVGDPAGIGPEVAVKAAVDASVRAVCRPMLIGDIGSITAAARAVPLGDETEVIQSFEERAFASGRIVVLDPLDLAPHEYATGQPSAAAGRAVVRWMTLADRIAHNGLIGGWIMGPVDSMSLKLAGEVASIDDLQPDHTFMFRMSGKLRVVPLTEHIPLRDVPATVTFDAVLNLVTLVNERLKNWGIEMPRIAVAGLNPHAMFEEEERIIGPAVEQARAQGIDVRGPVSPDSVFRHGLDGRYDVVVSMYHDQGQIALKSAAFEGACTLYLGVPYVRATVPHGTAMDIAGKNLAQHRSMAAALRTAAALAAKRGFLNEQ</sequence>
<evidence type="ECO:0000256" key="3">
    <source>
        <dbReference type="ARBA" id="ARBA00023027"/>
    </source>
</evidence>
<dbReference type="PANTHER" id="PTHR30004:SF6">
    <property type="entry name" value="D-THREONATE 4-PHOSPHATE DEHYDROGENASE"/>
    <property type="match status" value="1"/>
</dbReference>
<reference evidence="5" key="1">
    <citation type="submission" date="2016-01" db="EMBL/GenBank/DDBJ databases">
        <authorList>
            <person name="Peeters C."/>
        </authorList>
    </citation>
    <scope>NUCLEOTIDE SEQUENCE [LARGE SCALE GENOMIC DNA]</scope>
</reference>
<evidence type="ECO:0000313" key="5">
    <source>
        <dbReference type="Proteomes" id="UP000054740"/>
    </source>
</evidence>
<name>A0A158I6B9_CABCO</name>
<keyword evidence="1" id="KW-0479">Metal-binding</keyword>
<dbReference type="AlphaFoldDB" id="A0A158I6B9"/>
<dbReference type="SUPFAM" id="SSF53659">
    <property type="entry name" value="Isocitrate/Isopropylmalate dehydrogenase-like"/>
    <property type="match status" value="1"/>
</dbReference>
<dbReference type="RefSeq" id="WP_053572537.1">
    <property type="nucleotide sequence ID" value="NZ_FCNY02000010.1"/>
</dbReference>
<evidence type="ECO:0000256" key="2">
    <source>
        <dbReference type="ARBA" id="ARBA00023002"/>
    </source>
</evidence>
<gene>
    <name evidence="4" type="ORF">AWB70_04296</name>
</gene>